<evidence type="ECO:0000256" key="1">
    <source>
        <dbReference type="SAM" id="SignalP"/>
    </source>
</evidence>
<accession>A0A0N5B3J4</accession>
<reference evidence="3" key="1">
    <citation type="submission" date="2017-02" db="UniProtKB">
        <authorList>
            <consortium name="WormBaseParasite"/>
        </authorList>
    </citation>
    <scope>IDENTIFICATION</scope>
</reference>
<dbReference type="WBParaSite" id="SPAL_0000064800.1">
    <property type="protein sequence ID" value="SPAL_0000064800.1"/>
    <property type="gene ID" value="SPAL_0000064800"/>
</dbReference>
<dbReference type="AlphaFoldDB" id="A0A0N5B3J4"/>
<evidence type="ECO:0000313" key="2">
    <source>
        <dbReference type="Proteomes" id="UP000046392"/>
    </source>
</evidence>
<feature type="chain" id="PRO_5005893705" evidence="1">
    <location>
        <begin position="20"/>
        <end position="125"/>
    </location>
</feature>
<keyword evidence="1" id="KW-0732">Signal</keyword>
<dbReference type="Proteomes" id="UP000046392">
    <property type="component" value="Unplaced"/>
</dbReference>
<proteinExistence type="predicted"/>
<name>A0A0N5B3J4_STREA</name>
<organism evidence="2 3">
    <name type="scientific">Strongyloides papillosus</name>
    <name type="common">Intestinal threadworm</name>
    <dbReference type="NCBI Taxonomy" id="174720"/>
    <lineage>
        <taxon>Eukaryota</taxon>
        <taxon>Metazoa</taxon>
        <taxon>Ecdysozoa</taxon>
        <taxon>Nematoda</taxon>
        <taxon>Chromadorea</taxon>
        <taxon>Rhabditida</taxon>
        <taxon>Tylenchina</taxon>
        <taxon>Panagrolaimomorpha</taxon>
        <taxon>Strongyloidoidea</taxon>
        <taxon>Strongyloididae</taxon>
        <taxon>Strongyloides</taxon>
    </lineage>
</organism>
<protein>
    <submittedName>
        <fullName evidence="3">Uncharacterized protein</fullName>
    </submittedName>
</protein>
<evidence type="ECO:0000313" key="3">
    <source>
        <dbReference type="WBParaSite" id="SPAL_0000064800.1"/>
    </source>
</evidence>
<sequence length="125" mass="14214">MNSLSIAILIGVIINISYGLSHNCFATTTIPCTVRLMPGEAAYKLFLDTLKDLERSRFDFLLTGETDQDLIDKANKLIKESVSRDSIKNFFSKLSNVYYKPDSKVEIIPCNGETNCYFNNAKRRY</sequence>
<feature type="signal peptide" evidence="1">
    <location>
        <begin position="1"/>
        <end position="19"/>
    </location>
</feature>
<keyword evidence="2" id="KW-1185">Reference proteome</keyword>